<reference evidence="2" key="1">
    <citation type="submission" date="2015-07" db="EMBL/GenBank/DDBJ databases">
        <title>Adaptation to a free-living lifestyle via gene acquisitions in the diplomonad Trepomonas sp. PC1.</title>
        <authorList>
            <person name="Xu F."/>
            <person name="Jerlstrom-Hultqvist J."/>
            <person name="Kolisko M."/>
            <person name="Simpson A.G.B."/>
            <person name="Roger A.J."/>
            <person name="Svard S.G."/>
            <person name="Andersson J.O."/>
        </authorList>
    </citation>
    <scope>NUCLEOTIDE SEQUENCE</scope>
    <source>
        <strain evidence="2">PC1</strain>
    </source>
</reference>
<name>A0A146JWF8_9EUKA</name>
<feature type="compositionally biased region" description="Basic and acidic residues" evidence="1">
    <location>
        <begin position="171"/>
        <end position="183"/>
    </location>
</feature>
<feature type="non-terminal residue" evidence="2">
    <location>
        <position position="1"/>
    </location>
</feature>
<feature type="region of interest" description="Disordered" evidence="1">
    <location>
        <begin position="150"/>
        <end position="202"/>
    </location>
</feature>
<evidence type="ECO:0000256" key="1">
    <source>
        <dbReference type="SAM" id="MobiDB-lite"/>
    </source>
</evidence>
<dbReference type="EMBL" id="GDID01007673">
    <property type="protein sequence ID" value="JAP88933.1"/>
    <property type="molecule type" value="Transcribed_RNA"/>
</dbReference>
<protein>
    <submittedName>
        <fullName evidence="2">Uncharacterized protein</fullName>
    </submittedName>
</protein>
<dbReference type="AlphaFoldDB" id="A0A146JWF8"/>
<organism evidence="2">
    <name type="scientific">Trepomonas sp. PC1</name>
    <dbReference type="NCBI Taxonomy" id="1076344"/>
    <lineage>
        <taxon>Eukaryota</taxon>
        <taxon>Metamonada</taxon>
        <taxon>Diplomonadida</taxon>
        <taxon>Hexamitidae</taxon>
        <taxon>Hexamitinae</taxon>
        <taxon>Trepomonas</taxon>
    </lineage>
</organism>
<proteinExistence type="predicted"/>
<evidence type="ECO:0000313" key="2">
    <source>
        <dbReference type="EMBL" id="JAP88933.1"/>
    </source>
</evidence>
<sequence>SMQFISTGSKPKIVTESLQNLQISPTVLVKSFSVLNGKIYLGTRPTIYVTDFLPQNSDFAKVTAVLKQHNPVYCGQPTDELNLLKDFPIRLLRSFTKVSEKDFYLDANPQKSFPQEEVLESVYYGFMISCKLKNEHLELFSCKAQKRDNQSVKQKQNTEQEDEWSISIDEPEQKKAKNEKEQSEWSISIDDEPVQSQNGKQIAVDENGQKQVEEYKAKEEVQFSFSSQKAPVKQFEVKLASQKVQTVQKAVQNPDYTVFQHSQTETSLSLSDINGLLKAKNQVKKALFIETQNQIEVFKLMDLFGIAVVKRFNGVFMLPLEKIIDTGKLAGLKYRIV</sequence>
<accession>A0A146JWF8</accession>
<gene>
    <name evidence="2" type="ORF">TPC1_31572</name>
</gene>